<dbReference type="Gene3D" id="3.20.20.140">
    <property type="entry name" value="Metal-dependent hydrolases"/>
    <property type="match status" value="2"/>
</dbReference>
<proteinExistence type="inferred from homology"/>
<sequence>MPVQPMELNLVNAVDREGRPLSLGLVHGRLSACARGRRVDLGGARVLPGLINAHDHLHLNGALPRLSYRDGYRNAAEWIADITPRLGSDPLLLAHRARPRAQRLLAGGLKNLLSGVTTVLHHDPRDPALEAPGFPVDAPAPAGWAHSLALDGEAAVRESRQAAGPGGLWVIHAAEGVDTAAALEFDRLDALGCIAPGTLLVHGLGLSASQQRRLVQAGAGLVWCPGSNRHLFGRTLDPAWLAGRGRLVLGSDSRISGGRDLLAELALARELTGWPDVRLEAWVTEGAAALLGLRDRGRLAPGLRADLVALPPGLPLSRAVRADLRLVVVAGQPLYADADLGEALGLVPVRVDGRAKALAPHLVGVVEEPGLELLPQAPSRVAA</sequence>
<dbReference type="Gene3D" id="2.30.40.10">
    <property type="entry name" value="Urease, subunit C, domain 1"/>
    <property type="match status" value="1"/>
</dbReference>
<dbReference type="EMBL" id="JAJTWT010000001">
    <property type="protein sequence ID" value="MCE4535821.1"/>
    <property type="molecule type" value="Genomic_DNA"/>
</dbReference>
<dbReference type="PANTHER" id="PTHR43794">
    <property type="entry name" value="AMINOHYDROLASE SSNA-RELATED"/>
    <property type="match status" value="1"/>
</dbReference>
<dbReference type="InterPro" id="IPR006680">
    <property type="entry name" value="Amidohydro-rel"/>
</dbReference>
<dbReference type="SUPFAM" id="SSF51338">
    <property type="entry name" value="Composite domain of metallo-dependent hydrolases"/>
    <property type="match status" value="1"/>
</dbReference>
<dbReference type="InterPro" id="IPR050287">
    <property type="entry name" value="MTA/SAH_deaminase"/>
</dbReference>
<dbReference type="PANTHER" id="PTHR43794:SF11">
    <property type="entry name" value="AMIDOHYDROLASE-RELATED DOMAIN-CONTAINING PROTEIN"/>
    <property type="match status" value="1"/>
</dbReference>
<name>A0ABS8XBM6_9BURK</name>
<keyword evidence="2" id="KW-0378">Hydrolase</keyword>
<dbReference type="InterPro" id="IPR011059">
    <property type="entry name" value="Metal-dep_hydrolase_composite"/>
</dbReference>
<reference evidence="4 5" key="1">
    <citation type="submission" date="2021-12" db="EMBL/GenBank/DDBJ databases">
        <title>Genome seq of p7.</title>
        <authorList>
            <person name="Seo T."/>
        </authorList>
    </citation>
    <scope>NUCLEOTIDE SEQUENCE [LARGE SCALE GENOMIC DNA]</scope>
    <source>
        <strain evidence="4 5">P7</strain>
    </source>
</reference>
<evidence type="ECO:0000259" key="3">
    <source>
        <dbReference type="Pfam" id="PF01979"/>
    </source>
</evidence>
<gene>
    <name evidence="4" type="ORF">LXT12_00925</name>
</gene>
<keyword evidence="5" id="KW-1185">Reference proteome</keyword>
<feature type="domain" description="Amidohydrolase-related" evidence="3">
    <location>
        <begin position="174"/>
        <end position="310"/>
    </location>
</feature>
<accession>A0ABS8XBM6</accession>
<evidence type="ECO:0000313" key="4">
    <source>
        <dbReference type="EMBL" id="MCE4535821.1"/>
    </source>
</evidence>
<dbReference type="SUPFAM" id="SSF51556">
    <property type="entry name" value="Metallo-dependent hydrolases"/>
    <property type="match status" value="1"/>
</dbReference>
<protein>
    <submittedName>
        <fullName evidence="4">Amidohydrolase family protein</fullName>
    </submittedName>
</protein>
<dbReference type="InterPro" id="IPR032466">
    <property type="entry name" value="Metal_Hydrolase"/>
</dbReference>
<evidence type="ECO:0000313" key="5">
    <source>
        <dbReference type="Proteomes" id="UP001201463"/>
    </source>
</evidence>
<comment type="caution">
    <text evidence="4">The sequence shown here is derived from an EMBL/GenBank/DDBJ whole genome shotgun (WGS) entry which is preliminary data.</text>
</comment>
<evidence type="ECO:0000256" key="2">
    <source>
        <dbReference type="ARBA" id="ARBA00022801"/>
    </source>
</evidence>
<dbReference type="Pfam" id="PF01979">
    <property type="entry name" value="Amidohydro_1"/>
    <property type="match status" value="1"/>
</dbReference>
<comment type="similarity">
    <text evidence="1">Belongs to the metallo-dependent hydrolases superfamily. ATZ/TRZ family.</text>
</comment>
<organism evidence="4 5">
    <name type="scientific">Pelomonas caseinilytica</name>
    <dbReference type="NCBI Taxonomy" id="2906763"/>
    <lineage>
        <taxon>Bacteria</taxon>
        <taxon>Pseudomonadati</taxon>
        <taxon>Pseudomonadota</taxon>
        <taxon>Betaproteobacteria</taxon>
        <taxon>Burkholderiales</taxon>
        <taxon>Sphaerotilaceae</taxon>
        <taxon>Roseateles</taxon>
    </lineage>
</organism>
<evidence type="ECO:0000256" key="1">
    <source>
        <dbReference type="ARBA" id="ARBA00006745"/>
    </source>
</evidence>
<dbReference type="Proteomes" id="UP001201463">
    <property type="component" value="Unassembled WGS sequence"/>
</dbReference>
<dbReference type="RefSeq" id="WP_233388551.1">
    <property type="nucleotide sequence ID" value="NZ_JAJTWT010000001.1"/>
</dbReference>